<keyword evidence="3" id="KW-1185">Reference proteome</keyword>
<evidence type="ECO:0000313" key="3">
    <source>
        <dbReference type="Proteomes" id="UP000054820"/>
    </source>
</evidence>
<dbReference type="OrthoDB" id="5653229at2"/>
<dbReference type="AlphaFoldDB" id="A0A378L6T9"/>
<gene>
    <name evidence="1" type="ORF">Lstg_2241</name>
    <name evidence="2" type="ORF">NCTC11991_01013</name>
</gene>
<dbReference type="Proteomes" id="UP000054820">
    <property type="component" value="Unassembled WGS sequence"/>
</dbReference>
<sequence length="265" mass="30354">MGAKVDVIDIDGNNILHHAVPRSSLPIVHEIALRDLTLFHHRNPEGRNPFHQGLEEVLRYSKEDEIKFMELSDYLLKERVDLNAEDRHGKTMLDIALSKRFYHLSVKLIKAGAHTNISSAAAFLHGSETNSILERPKTFKKKLMKTLNENPLIAMTQLNDLYIQIKEGHLRTPKDFAPQGGLAFFKGKSDDAKAHDKVLSVLKDVYDSKLNELLGSYQGQHDNFEKKHQVIDENLKFLIKNQEISKKIERPKTQIVEGVPHEIKW</sequence>
<dbReference type="Proteomes" id="UP000255110">
    <property type="component" value="Unassembled WGS sequence"/>
</dbReference>
<dbReference type="InterPro" id="IPR036770">
    <property type="entry name" value="Ankyrin_rpt-contain_sf"/>
</dbReference>
<evidence type="ECO:0000313" key="4">
    <source>
        <dbReference type="Proteomes" id="UP000255110"/>
    </source>
</evidence>
<evidence type="ECO:0000313" key="2">
    <source>
        <dbReference type="EMBL" id="STY22427.1"/>
    </source>
</evidence>
<accession>A0A378L6T9</accession>
<protein>
    <submittedName>
        <fullName evidence="2">Ankyrin repeat-containing protein</fullName>
    </submittedName>
</protein>
<dbReference type="EMBL" id="LNYZ01000015">
    <property type="protein sequence ID" value="KTD76998.1"/>
    <property type="molecule type" value="Genomic_DNA"/>
</dbReference>
<dbReference type="RefSeq" id="WP_058477795.1">
    <property type="nucleotide sequence ID" value="NZ_CAAAIO010000022.1"/>
</dbReference>
<dbReference type="SUPFAM" id="SSF48403">
    <property type="entry name" value="Ankyrin repeat"/>
    <property type="match status" value="1"/>
</dbReference>
<evidence type="ECO:0000313" key="1">
    <source>
        <dbReference type="EMBL" id="KTD76998.1"/>
    </source>
</evidence>
<reference evidence="1 3" key="1">
    <citation type="submission" date="2015-11" db="EMBL/GenBank/DDBJ databases">
        <title>Genomic analysis of 38 Legionella species identifies large and diverse effector repertoires.</title>
        <authorList>
            <person name="Burstein D."/>
            <person name="Amaro F."/>
            <person name="Zusman T."/>
            <person name="Lifshitz Z."/>
            <person name="Cohen O."/>
            <person name="Gilbert J.A."/>
            <person name="Pupko T."/>
            <person name="Shuman H.A."/>
            <person name="Segal G."/>
        </authorList>
    </citation>
    <scope>NUCLEOTIDE SEQUENCE [LARGE SCALE GENOMIC DNA]</scope>
    <source>
        <strain evidence="1 3">SC-18-C9</strain>
    </source>
</reference>
<organism evidence="2 4">
    <name type="scientific">Legionella steigerwaltii</name>
    <dbReference type="NCBI Taxonomy" id="460"/>
    <lineage>
        <taxon>Bacteria</taxon>
        <taxon>Pseudomonadati</taxon>
        <taxon>Pseudomonadota</taxon>
        <taxon>Gammaproteobacteria</taxon>
        <taxon>Legionellales</taxon>
        <taxon>Legionellaceae</taxon>
        <taxon>Legionella</taxon>
    </lineage>
</organism>
<dbReference type="STRING" id="460.Lstg_2241"/>
<dbReference type="EMBL" id="UGOY01000001">
    <property type="protein sequence ID" value="STY22427.1"/>
    <property type="molecule type" value="Genomic_DNA"/>
</dbReference>
<name>A0A378L6T9_9GAMM</name>
<proteinExistence type="predicted"/>
<dbReference type="Gene3D" id="1.25.40.20">
    <property type="entry name" value="Ankyrin repeat-containing domain"/>
    <property type="match status" value="1"/>
</dbReference>
<reference evidence="2 4" key="2">
    <citation type="submission" date="2018-06" db="EMBL/GenBank/DDBJ databases">
        <authorList>
            <consortium name="Pathogen Informatics"/>
            <person name="Doyle S."/>
        </authorList>
    </citation>
    <scope>NUCLEOTIDE SEQUENCE [LARGE SCALE GENOMIC DNA]</scope>
    <source>
        <strain evidence="2 4">NCTC11991</strain>
    </source>
</reference>